<feature type="transmembrane region" description="Helical" evidence="7">
    <location>
        <begin position="112"/>
        <end position="133"/>
    </location>
</feature>
<dbReference type="VEuPathDB" id="FungiDB:MPH_05538"/>
<dbReference type="eggNOG" id="KOG1286">
    <property type="taxonomic scope" value="Eukaryota"/>
</dbReference>
<dbReference type="PROSITE" id="PS00218">
    <property type="entry name" value="AMINO_ACID_PERMEASE_1"/>
    <property type="match status" value="1"/>
</dbReference>
<evidence type="ECO:0000256" key="1">
    <source>
        <dbReference type="ARBA" id="ARBA00004141"/>
    </source>
</evidence>
<reference evidence="9 10" key="1">
    <citation type="journal article" date="2012" name="BMC Genomics">
        <title>Tools to kill: Genome of one of the most destructive plant pathogenic fungi Macrophomina phaseolina.</title>
        <authorList>
            <person name="Islam M.S."/>
            <person name="Haque M.S."/>
            <person name="Islam M.M."/>
            <person name="Emdad E.M."/>
            <person name="Halim A."/>
            <person name="Hossen Q.M.M."/>
            <person name="Hossain M.Z."/>
            <person name="Ahmed B."/>
            <person name="Rahim S."/>
            <person name="Rahman M.S."/>
            <person name="Alam M.M."/>
            <person name="Hou S."/>
            <person name="Wan X."/>
            <person name="Saito J.A."/>
            <person name="Alam M."/>
        </authorList>
    </citation>
    <scope>NUCLEOTIDE SEQUENCE [LARGE SCALE GENOMIC DNA]</scope>
    <source>
        <strain evidence="9 10">MS6</strain>
    </source>
</reference>
<evidence type="ECO:0000259" key="8">
    <source>
        <dbReference type="Pfam" id="PF00324"/>
    </source>
</evidence>
<feature type="transmembrane region" description="Helical" evidence="7">
    <location>
        <begin position="266"/>
        <end position="285"/>
    </location>
</feature>
<name>K2RR98_MACPH</name>
<proteinExistence type="predicted"/>
<dbReference type="HOGENOM" id="CLU_007946_2_1_1"/>
<protein>
    <submittedName>
        <fullName evidence="9">Amino acid/polyamine transporter I</fullName>
    </submittedName>
</protein>
<sequence length="357" mass="38107">MESPKEKVVAPDDKRGSIVEADVHSLGHDHGAESELRRMLGTRHLTMIALGSSIGMGLWLGSGTSLVNGGPAGIFIGYILAGSMIWSVSHSIGEMAIMYPLPSAYVQWTSKFICPSAAFALGWSYWFSYVITIANELAAANTVLGYWTTKVPIAGWISIFWVVLIAVNIGAVTLFGEVEVVASTIKFGWIFVVIISFIVISAGGAPNHDAVGFRYWNSEPFTNGFKGWLSVMPTCIFAMSGGENSGLVASEMKNPKKAVPHAVSSIWVRLALFYLMGSLMVTITVSPNNPDLFGGSGTNASPFVIAYRDAGLQPMAHIMNAIIFISVISTGSISGYGGSRTTMGLGQLGMAPKVRHE</sequence>
<feature type="transmembrane region" description="Helical" evidence="7">
    <location>
        <begin position="72"/>
        <end position="92"/>
    </location>
</feature>
<feature type="transmembrane region" description="Helical" evidence="7">
    <location>
        <begin position="318"/>
        <end position="338"/>
    </location>
</feature>
<dbReference type="PANTHER" id="PTHR43341">
    <property type="entry name" value="AMINO ACID PERMEASE"/>
    <property type="match status" value="1"/>
</dbReference>
<dbReference type="Gene3D" id="1.20.1740.10">
    <property type="entry name" value="Amino acid/polyamine transporter I"/>
    <property type="match status" value="1"/>
</dbReference>
<evidence type="ECO:0000256" key="4">
    <source>
        <dbReference type="ARBA" id="ARBA00022970"/>
    </source>
</evidence>
<comment type="caution">
    <text evidence="9">The sequence shown here is derived from an EMBL/GenBank/DDBJ whole genome shotgun (WGS) entry which is preliminary data.</text>
</comment>
<keyword evidence="6 7" id="KW-0472">Membrane</keyword>
<evidence type="ECO:0000256" key="6">
    <source>
        <dbReference type="ARBA" id="ARBA00023136"/>
    </source>
</evidence>
<evidence type="ECO:0000256" key="2">
    <source>
        <dbReference type="ARBA" id="ARBA00022448"/>
    </source>
</evidence>
<feature type="transmembrane region" description="Helical" evidence="7">
    <location>
        <begin position="45"/>
        <end position="66"/>
    </location>
</feature>
<feature type="transmembrane region" description="Helical" evidence="7">
    <location>
        <begin position="153"/>
        <end position="175"/>
    </location>
</feature>
<dbReference type="GO" id="GO:0015171">
    <property type="term" value="F:amino acid transmembrane transporter activity"/>
    <property type="evidence" value="ECO:0007669"/>
    <property type="project" value="TreeGrafter"/>
</dbReference>
<keyword evidence="3 7" id="KW-0812">Transmembrane</keyword>
<dbReference type="GO" id="GO:0016020">
    <property type="term" value="C:membrane"/>
    <property type="evidence" value="ECO:0007669"/>
    <property type="project" value="UniProtKB-SubCell"/>
</dbReference>
<keyword evidence="4" id="KW-0029">Amino-acid transport</keyword>
<evidence type="ECO:0000313" key="10">
    <source>
        <dbReference type="Proteomes" id="UP000007129"/>
    </source>
</evidence>
<dbReference type="EMBL" id="AHHD01000251">
    <property type="protein sequence ID" value="EKG17248.1"/>
    <property type="molecule type" value="Genomic_DNA"/>
</dbReference>
<keyword evidence="2" id="KW-0813">Transport</keyword>
<evidence type="ECO:0000256" key="7">
    <source>
        <dbReference type="SAM" id="Phobius"/>
    </source>
</evidence>
<gene>
    <name evidence="9" type="ORF">MPH_05538</name>
</gene>
<organism evidence="9 10">
    <name type="scientific">Macrophomina phaseolina (strain MS6)</name>
    <name type="common">Charcoal rot fungus</name>
    <dbReference type="NCBI Taxonomy" id="1126212"/>
    <lineage>
        <taxon>Eukaryota</taxon>
        <taxon>Fungi</taxon>
        <taxon>Dikarya</taxon>
        <taxon>Ascomycota</taxon>
        <taxon>Pezizomycotina</taxon>
        <taxon>Dothideomycetes</taxon>
        <taxon>Dothideomycetes incertae sedis</taxon>
        <taxon>Botryosphaeriales</taxon>
        <taxon>Botryosphaeriaceae</taxon>
        <taxon>Macrophomina</taxon>
    </lineage>
</organism>
<dbReference type="AlphaFoldDB" id="K2RR98"/>
<dbReference type="OrthoDB" id="3900342at2759"/>
<dbReference type="STRING" id="1126212.K2RR98"/>
<dbReference type="PANTHER" id="PTHR43341:SF37">
    <property type="entry name" value="AMINO ACID TRANSPORTER (EUROFUNG)"/>
    <property type="match status" value="1"/>
</dbReference>
<feature type="domain" description="Amino acid permease/ SLC12A" evidence="8">
    <location>
        <begin position="44"/>
        <end position="354"/>
    </location>
</feature>
<comment type="subcellular location">
    <subcellularLocation>
        <location evidence="1">Membrane</location>
        <topology evidence="1">Multi-pass membrane protein</topology>
    </subcellularLocation>
</comment>
<feature type="transmembrane region" description="Helical" evidence="7">
    <location>
        <begin position="187"/>
        <end position="205"/>
    </location>
</feature>
<keyword evidence="5 7" id="KW-1133">Transmembrane helix</keyword>
<dbReference type="Pfam" id="PF00324">
    <property type="entry name" value="AA_permease"/>
    <property type="match status" value="1"/>
</dbReference>
<dbReference type="InterPro" id="IPR004840">
    <property type="entry name" value="Amino_acid_permease_CS"/>
</dbReference>
<dbReference type="InterPro" id="IPR004841">
    <property type="entry name" value="AA-permease/SLC12A_dom"/>
</dbReference>
<evidence type="ECO:0000256" key="3">
    <source>
        <dbReference type="ARBA" id="ARBA00022692"/>
    </source>
</evidence>
<evidence type="ECO:0000256" key="5">
    <source>
        <dbReference type="ARBA" id="ARBA00022989"/>
    </source>
</evidence>
<dbReference type="InParanoid" id="K2RR98"/>
<feature type="transmembrane region" description="Helical" evidence="7">
    <location>
        <begin position="225"/>
        <end position="245"/>
    </location>
</feature>
<accession>K2RR98</accession>
<evidence type="ECO:0000313" key="9">
    <source>
        <dbReference type="EMBL" id="EKG17248.1"/>
    </source>
</evidence>
<dbReference type="Proteomes" id="UP000007129">
    <property type="component" value="Unassembled WGS sequence"/>
</dbReference>
<dbReference type="PIRSF" id="PIRSF006060">
    <property type="entry name" value="AA_transporter"/>
    <property type="match status" value="1"/>
</dbReference>
<dbReference type="InterPro" id="IPR050524">
    <property type="entry name" value="APC_YAT"/>
</dbReference>